<evidence type="ECO:0000313" key="3">
    <source>
        <dbReference type="Proteomes" id="UP000015241"/>
    </source>
</evidence>
<keyword evidence="1" id="KW-0812">Transmembrane</keyword>
<dbReference type="eggNOG" id="ENOG502SQR7">
    <property type="taxonomic scope" value="Eukaryota"/>
</dbReference>
<feature type="transmembrane region" description="Helical" evidence="1">
    <location>
        <begin position="109"/>
        <end position="128"/>
    </location>
</feature>
<evidence type="ECO:0000256" key="1">
    <source>
        <dbReference type="SAM" id="Phobius"/>
    </source>
</evidence>
<keyword evidence="1" id="KW-0472">Membrane</keyword>
<reference evidence="2 3" key="1">
    <citation type="journal article" date="2012" name="Science">
        <title>The Paleozoic origin of enzymatic lignin decomposition reconstructed from 31 fungal genomes.</title>
        <authorList>
            <person name="Floudas D."/>
            <person name="Binder M."/>
            <person name="Riley R."/>
            <person name="Barry K."/>
            <person name="Blanchette R.A."/>
            <person name="Henrissat B."/>
            <person name="Martinez A.T."/>
            <person name="Otillar R."/>
            <person name="Spatafora J.W."/>
            <person name="Yadav J.S."/>
            <person name="Aerts A."/>
            <person name="Benoit I."/>
            <person name="Boyd A."/>
            <person name="Carlson A."/>
            <person name="Copeland A."/>
            <person name="Coutinho P.M."/>
            <person name="de Vries R.P."/>
            <person name="Ferreira P."/>
            <person name="Findley K."/>
            <person name="Foster B."/>
            <person name="Gaskell J."/>
            <person name="Glotzer D."/>
            <person name="Gorecki P."/>
            <person name="Heitman J."/>
            <person name="Hesse C."/>
            <person name="Hori C."/>
            <person name="Igarashi K."/>
            <person name="Jurgens J.A."/>
            <person name="Kallen N."/>
            <person name="Kersten P."/>
            <person name="Kohler A."/>
            <person name="Kuees U."/>
            <person name="Kumar T.K.A."/>
            <person name="Kuo A."/>
            <person name="LaButti K."/>
            <person name="Larrondo L.F."/>
            <person name="Lindquist E."/>
            <person name="Ling A."/>
            <person name="Lombard V."/>
            <person name="Lucas S."/>
            <person name="Lundell T."/>
            <person name="Martin R."/>
            <person name="McLaughlin D.J."/>
            <person name="Morgenstern I."/>
            <person name="Morin E."/>
            <person name="Murat C."/>
            <person name="Nagy L.G."/>
            <person name="Nolan M."/>
            <person name="Ohm R.A."/>
            <person name="Patyshakuliyeva A."/>
            <person name="Rokas A."/>
            <person name="Ruiz-Duenas F.J."/>
            <person name="Sabat G."/>
            <person name="Salamov A."/>
            <person name="Samejima M."/>
            <person name="Schmutz J."/>
            <person name="Slot J.C."/>
            <person name="St John F."/>
            <person name="Stenlid J."/>
            <person name="Sun H."/>
            <person name="Sun S."/>
            <person name="Syed K."/>
            <person name="Tsang A."/>
            <person name="Wiebenga A."/>
            <person name="Young D."/>
            <person name="Pisabarro A."/>
            <person name="Eastwood D.C."/>
            <person name="Martin F."/>
            <person name="Cullen D."/>
            <person name="Grigoriev I.V."/>
            <person name="Hibbett D.S."/>
        </authorList>
    </citation>
    <scope>NUCLEOTIDE SEQUENCE</scope>
    <source>
        <strain evidence="3">FP-58527</strain>
    </source>
</reference>
<dbReference type="EMBL" id="KE504161">
    <property type="protein sequence ID" value="EPS98828.1"/>
    <property type="molecule type" value="Genomic_DNA"/>
</dbReference>
<feature type="transmembrane region" description="Helical" evidence="1">
    <location>
        <begin position="218"/>
        <end position="239"/>
    </location>
</feature>
<name>S8E627_FOMSC</name>
<organism evidence="2 3">
    <name type="scientific">Fomitopsis schrenkii</name>
    <name type="common">Brown rot fungus</name>
    <dbReference type="NCBI Taxonomy" id="2126942"/>
    <lineage>
        <taxon>Eukaryota</taxon>
        <taxon>Fungi</taxon>
        <taxon>Dikarya</taxon>
        <taxon>Basidiomycota</taxon>
        <taxon>Agaricomycotina</taxon>
        <taxon>Agaricomycetes</taxon>
        <taxon>Polyporales</taxon>
        <taxon>Fomitopsis</taxon>
    </lineage>
</organism>
<dbReference type="HOGENOM" id="CLU_044614_3_0_1"/>
<protein>
    <submittedName>
        <fullName evidence="2">Uncharacterized protein</fullName>
    </submittedName>
</protein>
<feature type="transmembrane region" description="Helical" evidence="1">
    <location>
        <begin position="174"/>
        <end position="198"/>
    </location>
</feature>
<keyword evidence="1" id="KW-1133">Transmembrane helix</keyword>
<dbReference type="Proteomes" id="UP000015241">
    <property type="component" value="Unassembled WGS sequence"/>
</dbReference>
<dbReference type="OrthoDB" id="3346544at2759"/>
<feature type="transmembrane region" description="Helical" evidence="1">
    <location>
        <begin position="58"/>
        <end position="81"/>
    </location>
</feature>
<feature type="transmembrane region" description="Helical" evidence="1">
    <location>
        <begin position="245"/>
        <end position="266"/>
    </location>
</feature>
<feature type="transmembrane region" description="Helical" evidence="1">
    <location>
        <begin position="135"/>
        <end position="154"/>
    </location>
</feature>
<dbReference type="STRING" id="743788.S8E627"/>
<proteinExistence type="predicted"/>
<accession>S8E627</accession>
<sequence length="329" mass="36458">MLAYIPLVGVNLATVVLESVFYGIFLVLASTSIFFHVSRARTTQQSQSRNWKALLDPIFIGSIVISLAVTGHWITTVMRLFDAFANYNDGNTALEYYASVWFSTETAQTSFLVCTLIMCDSMLIYRLWIVWNYNYVIVILPTCAVLGLCISGPVAVHKQTLVRGSIFAPALTHWVNACYSFTFVTNIYSSCGIAYRVWLARQRVSAIRVGGPNLMDVLVTMVESATLYASYTIFFLGTYEAKSNLQFFTIDTLCPIAGIAFMLINVRVGLGWAQRASAQTPSTGVTFGRGGNSYTMRPLAIDVTTAIHRDMGDEVEQSQMKTDYGVDTL</sequence>
<dbReference type="InParanoid" id="S8E627"/>
<evidence type="ECO:0000313" key="2">
    <source>
        <dbReference type="EMBL" id="EPS98828.1"/>
    </source>
</evidence>
<feature type="transmembrane region" description="Helical" evidence="1">
    <location>
        <begin position="20"/>
        <end position="37"/>
    </location>
</feature>
<keyword evidence="3" id="KW-1185">Reference proteome</keyword>
<dbReference type="AlphaFoldDB" id="S8E627"/>
<gene>
    <name evidence="2" type="ORF">FOMPIDRAFT_1031154</name>
</gene>